<keyword evidence="1" id="KW-0732">Signal</keyword>
<evidence type="ECO:0000313" key="3">
    <source>
        <dbReference type="EMBL" id="PQA87216.1"/>
    </source>
</evidence>
<dbReference type="SUPFAM" id="SSF52799">
    <property type="entry name" value="(Phosphotyrosine protein) phosphatases II"/>
    <property type="match status" value="1"/>
</dbReference>
<dbReference type="OrthoDB" id="9805710at2"/>
<feature type="chain" id="PRO_5015492477" evidence="1">
    <location>
        <begin position="23"/>
        <end position="179"/>
    </location>
</feature>
<proteinExistence type="predicted"/>
<feature type="signal peptide" evidence="1">
    <location>
        <begin position="1"/>
        <end position="22"/>
    </location>
</feature>
<dbReference type="GO" id="GO:0016787">
    <property type="term" value="F:hydrolase activity"/>
    <property type="evidence" value="ECO:0007669"/>
    <property type="project" value="InterPro"/>
</dbReference>
<sequence>MACLLAAPFAYAIFSGAPPAAAKSAAHKEKALPDKFTSLRPGFSVAPQLSAADIAEAAEAGYTLIVNNRPDGEMLGQPKSADLEAAARAAGIAYAHIPVDRRGVSMSHISALKNALAEAGEKTLAFCRSGTRSTVVQAYLAASEGRDPDKIIAEAAEAGYDIAGQRPALEALKAAHQED</sequence>
<accession>A0A2S7K408</accession>
<reference evidence="3 4" key="1">
    <citation type="submission" date="2017-12" db="EMBL/GenBank/DDBJ databases">
        <authorList>
            <person name="Hurst M.R.H."/>
        </authorList>
    </citation>
    <scope>NUCLEOTIDE SEQUENCE [LARGE SCALE GENOMIC DNA]</scope>
    <source>
        <strain evidence="3 4">SY-3-19</strain>
    </source>
</reference>
<protein>
    <submittedName>
        <fullName evidence="3">TIGR01244 family phosphatase</fullName>
    </submittedName>
</protein>
<dbReference type="EMBL" id="PJCH01000010">
    <property type="protein sequence ID" value="PQA87216.1"/>
    <property type="molecule type" value="Genomic_DNA"/>
</dbReference>
<dbReference type="Gene3D" id="3.90.190.10">
    <property type="entry name" value="Protein tyrosine phosphatase superfamily"/>
    <property type="match status" value="1"/>
</dbReference>
<gene>
    <name evidence="3" type="ORF">CW354_13535</name>
</gene>
<dbReference type="AlphaFoldDB" id="A0A2S7K408"/>
<dbReference type="Pfam" id="PF04273">
    <property type="entry name" value="BLH_phosphatase"/>
    <property type="match status" value="1"/>
</dbReference>
<dbReference type="NCBIfam" id="TIGR01244">
    <property type="entry name" value="TIGR01244 family sulfur transferase"/>
    <property type="match status" value="1"/>
</dbReference>
<name>A0A2S7K408_9PROT</name>
<evidence type="ECO:0000256" key="1">
    <source>
        <dbReference type="SAM" id="SignalP"/>
    </source>
</evidence>
<dbReference type="InterPro" id="IPR029021">
    <property type="entry name" value="Prot-tyrosine_phosphatase-like"/>
</dbReference>
<keyword evidence="4" id="KW-1185">Reference proteome</keyword>
<dbReference type="InterPro" id="IPR005939">
    <property type="entry name" value="BLH_phosphatase-like"/>
</dbReference>
<evidence type="ECO:0000313" key="4">
    <source>
        <dbReference type="Proteomes" id="UP000239504"/>
    </source>
</evidence>
<dbReference type="Proteomes" id="UP000239504">
    <property type="component" value="Unassembled WGS sequence"/>
</dbReference>
<evidence type="ECO:0000259" key="2">
    <source>
        <dbReference type="Pfam" id="PF04273"/>
    </source>
</evidence>
<feature type="domain" description="Beta-lactamase hydrolase-like protein phosphatase-like" evidence="2">
    <location>
        <begin position="37"/>
        <end position="138"/>
    </location>
</feature>
<organism evidence="3 4">
    <name type="scientific">Hyphococcus luteus</name>
    <dbReference type="NCBI Taxonomy" id="2058213"/>
    <lineage>
        <taxon>Bacteria</taxon>
        <taxon>Pseudomonadati</taxon>
        <taxon>Pseudomonadota</taxon>
        <taxon>Alphaproteobacteria</taxon>
        <taxon>Parvularculales</taxon>
        <taxon>Parvularculaceae</taxon>
        <taxon>Hyphococcus</taxon>
    </lineage>
</organism>
<comment type="caution">
    <text evidence="3">The sequence shown here is derived from an EMBL/GenBank/DDBJ whole genome shotgun (WGS) entry which is preliminary data.</text>
</comment>